<comment type="caution">
    <text evidence="2">The sequence shown here is derived from an EMBL/GenBank/DDBJ whole genome shotgun (WGS) entry which is preliminary data.</text>
</comment>
<evidence type="ECO:0000313" key="3">
    <source>
        <dbReference type="Proteomes" id="UP001281003"/>
    </source>
</evidence>
<accession>A0AAE0P3A9</accession>
<dbReference type="AlphaFoldDB" id="A0AAE0P3A9"/>
<evidence type="ECO:0000313" key="2">
    <source>
        <dbReference type="EMBL" id="KAK3392547.1"/>
    </source>
</evidence>
<keyword evidence="3" id="KW-1185">Reference proteome</keyword>
<feature type="compositionally biased region" description="Basic and acidic residues" evidence="1">
    <location>
        <begin position="70"/>
        <end position="102"/>
    </location>
</feature>
<feature type="compositionally biased region" description="Low complexity" evidence="1">
    <location>
        <begin position="26"/>
        <end position="45"/>
    </location>
</feature>
<feature type="region of interest" description="Disordered" evidence="1">
    <location>
        <begin position="1"/>
        <end position="109"/>
    </location>
</feature>
<dbReference type="EMBL" id="JAUTDP010000011">
    <property type="protein sequence ID" value="KAK3392547.1"/>
    <property type="molecule type" value="Genomic_DNA"/>
</dbReference>
<reference evidence="2" key="1">
    <citation type="journal article" date="2023" name="Mol. Phylogenet. Evol.">
        <title>Genome-scale phylogeny and comparative genomics of the fungal order Sordariales.</title>
        <authorList>
            <person name="Hensen N."/>
            <person name="Bonometti L."/>
            <person name="Westerberg I."/>
            <person name="Brannstrom I.O."/>
            <person name="Guillou S."/>
            <person name="Cros-Aarteil S."/>
            <person name="Calhoun S."/>
            <person name="Haridas S."/>
            <person name="Kuo A."/>
            <person name="Mondo S."/>
            <person name="Pangilinan J."/>
            <person name="Riley R."/>
            <person name="LaButti K."/>
            <person name="Andreopoulos B."/>
            <person name="Lipzen A."/>
            <person name="Chen C."/>
            <person name="Yan M."/>
            <person name="Daum C."/>
            <person name="Ng V."/>
            <person name="Clum A."/>
            <person name="Steindorff A."/>
            <person name="Ohm R.A."/>
            <person name="Martin F."/>
            <person name="Silar P."/>
            <person name="Natvig D.O."/>
            <person name="Lalanne C."/>
            <person name="Gautier V."/>
            <person name="Ament-Velasquez S.L."/>
            <person name="Kruys A."/>
            <person name="Hutchinson M.I."/>
            <person name="Powell A.J."/>
            <person name="Barry K."/>
            <person name="Miller A.N."/>
            <person name="Grigoriev I.V."/>
            <person name="Debuchy R."/>
            <person name="Gladieux P."/>
            <person name="Hiltunen Thoren M."/>
            <person name="Johannesson H."/>
        </authorList>
    </citation>
    <scope>NUCLEOTIDE SEQUENCE</scope>
    <source>
        <strain evidence="2">FGSC 1904</strain>
    </source>
</reference>
<gene>
    <name evidence="2" type="ORF">B0T20DRAFT_421473</name>
</gene>
<name>A0AAE0P3A9_SORBR</name>
<protein>
    <submittedName>
        <fullName evidence="2">Uncharacterized protein</fullName>
    </submittedName>
</protein>
<reference evidence="2" key="2">
    <citation type="submission" date="2023-07" db="EMBL/GenBank/DDBJ databases">
        <authorList>
            <consortium name="Lawrence Berkeley National Laboratory"/>
            <person name="Haridas S."/>
            <person name="Hensen N."/>
            <person name="Bonometti L."/>
            <person name="Westerberg I."/>
            <person name="Brannstrom I.O."/>
            <person name="Guillou S."/>
            <person name="Cros-Aarteil S."/>
            <person name="Calhoun S."/>
            <person name="Kuo A."/>
            <person name="Mondo S."/>
            <person name="Pangilinan J."/>
            <person name="Riley R."/>
            <person name="LaButti K."/>
            <person name="Andreopoulos B."/>
            <person name="Lipzen A."/>
            <person name="Chen C."/>
            <person name="Yanf M."/>
            <person name="Daum C."/>
            <person name="Ng V."/>
            <person name="Clum A."/>
            <person name="Steindorff A."/>
            <person name="Ohm R."/>
            <person name="Martin F."/>
            <person name="Silar P."/>
            <person name="Natvig D."/>
            <person name="Lalanne C."/>
            <person name="Gautier V."/>
            <person name="Ament-velasquez S.L."/>
            <person name="Kruys A."/>
            <person name="Hutchinson M.I."/>
            <person name="Powell A.J."/>
            <person name="Barry K."/>
            <person name="Miller A.N."/>
            <person name="Grigoriev I.V."/>
            <person name="Debuchy R."/>
            <person name="Gladieux P."/>
            <person name="Thoren M.H."/>
            <person name="Johannesson H."/>
        </authorList>
    </citation>
    <scope>NUCLEOTIDE SEQUENCE</scope>
    <source>
        <strain evidence="2">FGSC 1904</strain>
    </source>
</reference>
<evidence type="ECO:0000256" key="1">
    <source>
        <dbReference type="SAM" id="MobiDB-lite"/>
    </source>
</evidence>
<dbReference type="Proteomes" id="UP001281003">
    <property type="component" value="Unassembled WGS sequence"/>
</dbReference>
<proteinExistence type="predicted"/>
<organism evidence="2 3">
    <name type="scientific">Sordaria brevicollis</name>
    <dbReference type="NCBI Taxonomy" id="83679"/>
    <lineage>
        <taxon>Eukaryota</taxon>
        <taxon>Fungi</taxon>
        <taxon>Dikarya</taxon>
        <taxon>Ascomycota</taxon>
        <taxon>Pezizomycotina</taxon>
        <taxon>Sordariomycetes</taxon>
        <taxon>Sordariomycetidae</taxon>
        <taxon>Sordariales</taxon>
        <taxon>Sordariaceae</taxon>
        <taxon>Sordaria</taxon>
    </lineage>
</organism>
<sequence length="109" mass="11818">MSSYYGSGAGKSGSGNRSSYGGGYRSSGALGSAPGPEGPPASGQAPRRRDYGAMMDRYLHDTTTQVSDRYSGHQDPIDNDRHRLEVLQRKERREKEAKRLAEIAKGNGK</sequence>